<dbReference type="EMBL" id="AJWK01014690">
    <property type="status" value="NOT_ANNOTATED_CDS"/>
    <property type="molecule type" value="Genomic_DNA"/>
</dbReference>
<dbReference type="EMBL" id="GITU01006315">
    <property type="protein sequence ID" value="MBC1175018.1"/>
    <property type="molecule type" value="Transcribed_RNA"/>
</dbReference>
<dbReference type="GO" id="GO:0005777">
    <property type="term" value="C:peroxisome"/>
    <property type="evidence" value="ECO:0007669"/>
    <property type="project" value="TreeGrafter"/>
</dbReference>
<organism evidence="9 10">
    <name type="scientific">Lutzomyia longipalpis</name>
    <name type="common">Sand fly</name>
    <dbReference type="NCBI Taxonomy" id="7200"/>
    <lineage>
        <taxon>Eukaryota</taxon>
        <taxon>Metazoa</taxon>
        <taxon>Ecdysozoa</taxon>
        <taxon>Arthropoda</taxon>
        <taxon>Hexapoda</taxon>
        <taxon>Insecta</taxon>
        <taxon>Pterygota</taxon>
        <taxon>Neoptera</taxon>
        <taxon>Endopterygota</taxon>
        <taxon>Diptera</taxon>
        <taxon>Nematocera</taxon>
        <taxon>Psychodoidea</taxon>
        <taxon>Psychodidae</taxon>
        <taxon>Lutzomyia</taxon>
        <taxon>Lutzomyia</taxon>
    </lineage>
</organism>
<evidence type="ECO:0000256" key="4">
    <source>
        <dbReference type="ARBA" id="ARBA00022631"/>
    </source>
</evidence>
<dbReference type="GO" id="GO:0006144">
    <property type="term" value="P:purine nucleobase metabolic process"/>
    <property type="evidence" value="ECO:0007669"/>
    <property type="project" value="UniProtKB-KW"/>
</dbReference>
<dbReference type="Pfam" id="PF09349">
    <property type="entry name" value="OHCU_decarbox"/>
    <property type="match status" value="2"/>
</dbReference>
<dbReference type="PANTHER" id="PTHR43466">
    <property type="entry name" value="2-OXO-4-HYDROXY-4-CARBOXY-5-UREIDOIMIDAZOLINE DECARBOXYLASE-RELATED"/>
    <property type="match status" value="1"/>
</dbReference>
<keyword evidence="10" id="KW-1185">Reference proteome</keyword>
<evidence type="ECO:0000256" key="5">
    <source>
        <dbReference type="ARBA" id="ARBA00022793"/>
    </source>
</evidence>
<dbReference type="InterPro" id="IPR036778">
    <property type="entry name" value="OHCU_decarboxylase_sf"/>
</dbReference>
<dbReference type="VEuPathDB" id="VectorBase:LLOJ004703"/>
<dbReference type="PANTHER" id="PTHR43466:SF1">
    <property type="entry name" value="2-OXO-4-HYDROXY-4-CARBOXY-5-UREIDOIMIDAZOLINE DECARBOXYLASE-RELATED"/>
    <property type="match status" value="1"/>
</dbReference>
<evidence type="ECO:0000256" key="6">
    <source>
        <dbReference type="ARBA" id="ARBA00023239"/>
    </source>
</evidence>
<dbReference type="EC" id="4.1.1.97" evidence="3"/>
<dbReference type="Gene3D" id="1.10.3330.10">
    <property type="entry name" value="Oxo-4-hydroxy-4-carboxy-5-ureidoimidazoline decarboxylase"/>
    <property type="match status" value="2"/>
</dbReference>
<keyword evidence="4" id="KW-0659">Purine metabolism</keyword>
<dbReference type="VEuPathDB" id="VectorBase:LLONM1_011432"/>
<dbReference type="SUPFAM" id="SSF158694">
    <property type="entry name" value="UraD-Like"/>
    <property type="match status" value="1"/>
</dbReference>
<reference evidence="9" key="3">
    <citation type="submission" date="2020-05" db="UniProtKB">
        <authorList>
            <consortium name="EnsemblMetazoa"/>
        </authorList>
    </citation>
    <scope>IDENTIFICATION</scope>
    <source>
        <strain evidence="9">Jacobina</strain>
    </source>
</reference>
<dbReference type="Proteomes" id="UP000092461">
    <property type="component" value="Unassembled WGS sequence"/>
</dbReference>
<proteinExistence type="predicted"/>
<evidence type="ECO:0000256" key="2">
    <source>
        <dbReference type="ARBA" id="ARBA00004754"/>
    </source>
</evidence>
<sequence>MKFYLEEINRLKKADFEEVFKNVVECCPEISQTVSSMLPFPTFSALLNAFMETLDKMDHITSEQSTIGLNRITNEEKRIILKEQIEAYWEKFNFPFVICVRECKTIDDIIESVRERLSRTPDEEIRVAFEHVKKITSFRISDMVSH</sequence>
<dbReference type="InterPro" id="IPR018020">
    <property type="entry name" value="OHCU_decarboxylase"/>
</dbReference>
<dbReference type="GO" id="GO:0051997">
    <property type="term" value="F:2-oxo-4-hydroxy-4-carboxy-5-ureidoimidazoline decarboxylase activity"/>
    <property type="evidence" value="ECO:0007669"/>
    <property type="project" value="UniProtKB-EC"/>
</dbReference>
<protein>
    <recommendedName>
        <fullName evidence="3">2-oxo-4-hydroxy-4-carboxy-5-ureidoimidazoline decarboxylase</fullName>
        <ecNumber evidence="3">4.1.1.97</ecNumber>
    </recommendedName>
</protein>
<reference evidence="10" key="1">
    <citation type="submission" date="2012-05" db="EMBL/GenBank/DDBJ databases">
        <title>Whole Genome Assembly of Lutzomyia longipalpis.</title>
        <authorList>
            <person name="Richards S."/>
            <person name="Qu C."/>
            <person name="Dillon R."/>
            <person name="Worley K."/>
            <person name="Scherer S."/>
            <person name="Batterton M."/>
            <person name="Taylor A."/>
            <person name="Hawes A."/>
            <person name="Hernandez B."/>
            <person name="Kovar C."/>
            <person name="Mandapat C."/>
            <person name="Pham C."/>
            <person name="Qu C."/>
            <person name="Jing C."/>
            <person name="Bess C."/>
            <person name="Bandaranaike D."/>
            <person name="Ngo D."/>
            <person name="Ongeri F."/>
            <person name="Arias F."/>
            <person name="Lara F."/>
            <person name="Weissenberger G."/>
            <person name="Kamau G."/>
            <person name="Han H."/>
            <person name="Shen H."/>
            <person name="Dinh H."/>
            <person name="Khalil I."/>
            <person name="Jones J."/>
            <person name="Shafer J."/>
            <person name="Jayaseelan J."/>
            <person name="Quiroz J."/>
            <person name="Blankenburg K."/>
            <person name="Nguyen L."/>
            <person name="Jackson L."/>
            <person name="Francisco L."/>
            <person name="Tang L.-Y."/>
            <person name="Pu L.-L."/>
            <person name="Perales L."/>
            <person name="Lorensuhewa L."/>
            <person name="Munidasa M."/>
            <person name="Coyle M."/>
            <person name="Taylor M."/>
            <person name="Puazo M."/>
            <person name="Firestine M."/>
            <person name="Scheel M."/>
            <person name="Javaid M."/>
            <person name="Wang M."/>
            <person name="Li M."/>
            <person name="Tabassum N."/>
            <person name="Saada N."/>
            <person name="Osuji N."/>
            <person name="Aqrawi P."/>
            <person name="Fu Q."/>
            <person name="Thornton R."/>
            <person name="Raj R."/>
            <person name="Goodspeed R."/>
            <person name="Mata R."/>
            <person name="Najjar R."/>
            <person name="Gubbala S."/>
            <person name="Lee S."/>
            <person name="Denson S."/>
            <person name="Patil S."/>
            <person name="Macmil S."/>
            <person name="Qi S."/>
            <person name="Matskevitch T."/>
            <person name="Palculict T."/>
            <person name="Mathew T."/>
            <person name="Vee V."/>
            <person name="Velamala V."/>
            <person name="Korchina V."/>
            <person name="Cai W."/>
            <person name="Liu W."/>
            <person name="Dai W."/>
            <person name="Zou X."/>
            <person name="Zhu Y."/>
            <person name="Zhang Y."/>
            <person name="Wu Y.-Q."/>
            <person name="Xin Y."/>
            <person name="Nazarath L."/>
            <person name="Kovar C."/>
            <person name="Han Y."/>
            <person name="Muzny D."/>
            <person name="Gibbs R."/>
        </authorList>
    </citation>
    <scope>NUCLEOTIDE SEQUENCE [LARGE SCALE GENOMIC DNA]</scope>
    <source>
        <strain evidence="10">Jacobina</strain>
    </source>
</reference>
<reference evidence="8" key="2">
    <citation type="journal article" date="2020" name="BMC">
        <title>Leishmania infection induces a limited differential gene expression in the sand fly midgut.</title>
        <authorList>
            <person name="Coutinho-Abreu I.V."/>
            <person name="Serafim T.D."/>
            <person name="Meneses C."/>
            <person name="Kamhawi S."/>
            <person name="Oliveira F."/>
            <person name="Valenzuela J.G."/>
        </authorList>
    </citation>
    <scope>NUCLEOTIDE SEQUENCE</scope>
    <source>
        <strain evidence="8">Jacobina</strain>
        <tissue evidence="8">Midgut</tissue>
    </source>
</reference>
<dbReference type="EnsemblMetazoa" id="LLOJ004703-RA">
    <property type="protein sequence ID" value="LLOJ004703-PA"/>
    <property type="gene ID" value="LLOJ004703"/>
</dbReference>
<evidence type="ECO:0000313" key="10">
    <source>
        <dbReference type="Proteomes" id="UP000092461"/>
    </source>
</evidence>
<feature type="domain" description="Oxo-4-hydroxy-4-carboxy-5-ureidoimidazoline decarboxylase" evidence="7">
    <location>
        <begin position="59"/>
        <end position="140"/>
    </location>
</feature>
<name>A0A1B0CJK1_LUTLO</name>
<evidence type="ECO:0000256" key="1">
    <source>
        <dbReference type="ARBA" id="ARBA00001163"/>
    </source>
</evidence>
<accession>A0A1B0CJK1</accession>
<comment type="catalytic activity">
    <reaction evidence="1">
        <text>5-hydroxy-2-oxo-4-ureido-2,5-dihydro-1H-imidazole-5-carboxylate + H(+) = (S)-allantoin + CO2</text>
        <dbReference type="Rhea" id="RHEA:26301"/>
        <dbReference type="ChEBI" id="CHEBI:15378"/>
        <dbReference type="ChEBI" id="CHEBI:15678"/>
        <dbReference type="ChEBI" id="CHEBI:16526"/>
        <dbReference type="ChEBI" id="CHEBI:58639"/>
        <dbReference type="EC" id="4.1.1.97"/>
    </reaction>
</comment>
<evidence type="ECO:0000256" key="3">
    <source>
        <dbReference type="ARBA" id="ARBA00012257"/>
    </source>
</evidence>
<feature type="domain" description="Oxo-4-hydroxy-4-carboxy-5-ureidoimidazoline decarboxylase" evidence="7">
    <location>
        <begin position="9"/>
        <end position="58"/>
    </location>
</feature>
<dbReference type="GO" id="GO:0019628">
    <property type="term" value="P:urate catabolic process"/>
    <property type="evidence" value="ECO:0007669"/>
    <property type="project" value="TreeGrafter"/>
</dbReference>
<evidence type="ECO:0000313" key="9">
    <source>
        <dbReference type="EnsemblMetazoa" id="LLOJ004703-PA"/>
    </source>
</evidence>
<evidence type="ECO:0000313" key="8">
    <source>
        <dbReference type="EMBL" id="MBC1175018.1"/>
    </source>
</evidence>
<comment type="pathway">
    <text evidence="2">Purine metabolism; urate degradation; (S)-allantoin from urate: step 3/3.</text>
</comment>
<keyword evidence="6" id="KW-0456">Lyase</keyword>
<dbReference type="AlphaFoldDB" id="A0A1B0CJK1"/>
<evidence type="ECO:0000259" key="7">
    <source>
        <dbReference type="Pfam" id="PF09349"/>
    </source>
</evidence>
<keyword evidence="5" id="KW-0210">Decarboxylase</keyword>